<comment type="caution">
    <text evidence="3">The sequence shown here is derived from an EMBL/GenBank/DDBJ whole genome shotgun (WGS) entry which is preliminary data.</text>
</comment>
<dbReference type="OrthoDB" id="159449at2759"/>
<dbReference type="OMA" id="YTEGMCL"/>
<dbReference type="PANTHER" id="PTHR47219">
    <property type="entry name" value="RAB GTPASE-ACTIVATING PROTEIN 1-LIKE"/>
    <property type="match status" value="1"/>
</dbReference>
<feature type="compositionally biased region" description="Low complexity" evidence="1">
    <location>
        <begin position="335"/>
        <end position="345"/>
    </location>
</feature>
<reference evidence="3 4" key="1">
    <citation type="journal article" date="2007" name="Proc. Natl. Acad. Sci. U.S.A.">
        <title>Dandruff-associated Malassezia genomes reveal convergent and divergent virulence traits shared with plant and human fungal pathogens.</title>
        <authorList>
            <person name="Xu J."/>
            <person name="Saunders C.W."/>
            <person name="Hu P."/>
            <person name="Grant R.A."/>
            <person name="Boekhout T."/>
            <person name="Kuramae E.E."/>
            <person name="Kronstad J.W."/>
            <person name="Deangelis Y.M."/>
            <person name="Reeder N.L."/>
            <person name="Johnstone K.R."/>
            <person name="Leland M."/>
            <person name="Fieno A.M."/>
            <person name="Begley W.M."/>
            <person name="Sun Y."/>
            <person name="Lacey M.P."/>
            <person name="Chaudhary T."/>
            <person name="Keough T."/>
            <person name="Chu L."/>
            <person name="Sears R."/>
            <person name="Yuan B."/>
            <person name="Dawson T.L.Jr."/>
        </authorList>
    </citation>
    <scope>NUCLEOTIDE SEQUENCE [LARGE SCALE GENOMIC DNA]</scope>
    <source>
        <strain evidence="4">ATCC MYA-4612 / CBS 7966</strain>
    </source>
</reference>
<evidence type="ECO:0000256" key="1">
    <source>
        <dbReference type="SAM" id="MobiDB-lite"/>
    </source>
</evidence>
<dbReference type="Proteomes" id="UP000008837">
    <property type="component" value="Unassembled WGS sequence"/>
</dbReference>
<dbReference type="Gene3D" id="1.10.10.750">
    <property type="entry name" value="Ypt/Rab-GAP domain of gyp1p, domain 1"/>
    <property type="match status" value="1"/>
</dbReference>
<dbReference type="InParanoid" id="A8PYM0"/>
<dbReference type="KEGG" id="mgl:MGL_1687"/>
<dbReference type="GeneID" id="5855811"/>
<feature type="compositionally biased region" description="Polar residues" evidence="1">
    <location>
        <begin position="264"/>
        <end position="275"/>
    </location>
</feature>
<name>A8PYM0_MALGO</name>
<dbReference type="AlphaFoldDB" id="A8PYM0"/>
<feature type="region of interest" description="Disordered" evidence="1">
    <location>
        <begin position="258"/>
        <end position="389"/>
    </location>
</feature>
<dbReference type="Pfam" id="PF00566">
    <property type="entry name" value="RabGAP-TBC"/>
    <property type="match status" value="1"/>
</dbReference>
<dbReference type="PANTHER" id="PTHR47219:SF9">
    <property type="entry name" value="GTPASE ACTIVATING PROTEIN AND CENTROSOME-ASSOCIATED, ISOFORM B"/>
    <property type="match status" value="1"/>
</dbReference>
<dbReference type="Gene3D" id="1.10.8.270">
    <property type="entry name" value="putative rabgap domain of human tbc1 domain family member 14 like domains"/>
    <property type="match status" value="1"/>
</dbReference>
<keyword evidence="4" id="KW-1185">Reference proteome</keyword>
<evidence type="ECO:0000313" key="4">
    <source>
        <dbReference type="Proteomes" id="UP000008837"/>
    </source>
</evidence>
<gene>
    <name evidence="3" type="ORF">MGL_1687</name>
</gene>
<dbReference type="GO" id="GO:0031267">
    <property type="term" value="F:small GTPase binding"/>
    <property type="evidence" value="ECO:0007669"/>
    <property type="project" value="TreeGrafter"/>
</dbReference>
<dbReference type="STRING" id="425265.A8PYM0"/>
<dbReference type="InterPro" id="IPR050302">
    <property type="entry name" value="Rab_GAP_TBC_domain"/>
</dbReference>
<dbReference type="EMBL" id="AAYY01000004">
    <property type="protein sequence ID" value="EDP44290.1"/>
    <property type="molecule type" value="Genomic_DNA"/>
</dbReference>
<accession>A8PYM0</accession>
<dbReference type="SMART" id="SM00164">
    <property type="entry name" value="TBC"/>
    <property type="match status" value="1"/>
</dbReference>
<protein>
    <recommendedName>
        <fullName evidence="2">Rab-GAP TBC domain-containing protein</fullName>
    </recommendedName>
</protein>
<organism evidence="3 4">
    <name type="scientific">Malassezia globosa (strain ATCC MYA-4612 / CBS 7966)</name>
    <name type="common">Dandruff-associated fungus</name>
    <dbReference type="NCBI Taxonomy" id="425265"/>
    <lineage>
        <taxon>Eukaryota</taxon>
        <taxon>Fungi</taxon>
        <taxon>Dikarya</taxon>
        <taxon>Basidiomycota</taxon>
        <taxon>Ustilaginomycotina</taxon>
        <taxon>Malasseziomycetes</taxon>
        <taxon>Malasseziales</taxon>
        <taxon>Malasseziaceae</taxon>
        <taxon>Malassezia</taxon>
    </lineage>
</organism>
<feature type="compositionally biased region" description="Polar residues" evidence="1">
    <location>
        <begin position="322"/>
        <end position="332"/>
    </location>
</feature>
<sequence length="651" mass="72760">MDEYSRREWSRFAVEHRGIGTCVASATRDAAGDDQRLAFRKGELVTVLCCFTEPGETTRPDHWFLGSCGYSIGFFQRKDMDAIPKLRSVGTVDARLPPQERLLAPAAKLMGFLVPPDRVLVPLENEDNVQHPPSVNMNQAMDGGQDNKAAVKPETPELVPDALLFASASKSSADARSADGDVFDEYSKEDYETLNSIYDAYFRPTTFIESDMQSTPTKNVLPTSPVSTSSLGDESMTQPRQIDQVLDAMSDEMPNRLLGKDDQVQNSPSRSSMDSHGTKGSPARSATHPPVDLMQPLPMTPTRSRHTVTNNNGSPNRMPRGLSQQPTTSSPLLRSAVSMSPSQSSVRITPCVSSPSSLTSARPSTSSDAPLPRPAPNVYGSPRSKPALDLSEHALPGRAQLFQQWTTILTDRSTMSSKAHKKALQLVHVGVPNPLRGRVWLMLAERHVHPKPGVFERLCRSSMESQQHPDRYSFSTLIEQDLNQCFPLTQPFEGLNGSTRDTIRSILHAYAYYNPSVGYTEGMCLLVGLLLTHLHMEDAFWLLDGIVQGYGLDRIYSGDMRRLRVDNLVIDELVRLVDPSLHQRFRELHIEPIMFLPGWILPIFVRTLPWATLLRVWDLFLCYGYVFLLRTTVAIICPEPRQYHACTKRWR</sequence>
<dbReference type="InterPro" id="IPR035969">
    <property type="entry name" value="Rab-GAP_TBC_sf"/>
</dbReference>
<evidence type="ECO:0000259" key="2">
    <source>
        <dbReference type="PROSITE" id="PS50086"/>
    </source>
</evidence>
<dbReference type="SUPFAM" id="SSF47923">
    <property type="entry name" value="Ypt/Rab-GAP domain of gyp1p"/>
    <property type="match status" value="2"/>
</dbReference>
<dbReference type="RefSeq" id="XP_001731504.1">
    <property type="nucleotide sequence ID" value="XM_001731452.1"/>
</dbReference>
<dbReference type="GO" id="GO:0005096">
    <property type="term" value="F:GTPase activator activity"/>
    <property type="evidence" value="ECO:0007669"/>
    <property type="project" value="TreeGrafter"/>
</dbReference>
<feature type="domain" description="Rab-GAP TBC" evidence="2">
    <location>
        <begin position="430"/>
        <end position="624"/>
    </location>
</feature>
<feature type="compositionally biased region" description="Low complexity" evidence="1">
    <location>
        <begin position="353"/>
        <end position="367"/>
    </location>
</feature>
<dbReference type="Gene3D" id="1.10.472.80">
    <property type="entry name" value="Ypt/Rab-GAP domain of gyp1p, domain 3"/>
    <property type="match status" value="1"/>
</dbReference>
<feature type="region of interest" description="Disordered" evidence="1">
    <location>
        <begin position="213"/>
        <end position="239"/>
    </location>
</feature>
<proteinExistence type="predicted"/>
<evidence type="ECO:0000313" key="3">
    <source>
        <dbReference type="EMBL" id="EDP44290.1"/>
    </source>
</evidence>
<dbReference type="InterPro" id="IPR000195">
    <property type="entry name" value="Rab-GAP-TBC_dom"/>
</dbReference>
<dbReference type="PROSITE" id="PS50086">
    <property type="entry name" value="TBC_RABGAP"/>
    <property type="match status" value="1"/>
</dbReference>
<dbReference type="VEuPathDB" id="FungiDB:MGL_1687"/>